<keyword evidence="2" id="KW-1185">Reference proteome</keyword>
<reference evidence="1" key="2">
    <citation type="submission" date="2023-06" db="EMBL/GenBank/DDBJ databases">
        <authorList>
            <person name="Ma L."/>
            <person name="Liu K.-W."/>
            <person name="Li Z."/>
            <person name="Hsiao Y.-Y."/>
            <person name="Qi Y."/>
            <person name="Fu T."/>
            <person name="Tang G."/>
            <person name="Zhang D."/>
            <person name="Sun W.-H."/>
            <person name="Liu D.-K."/>
            <person name="Li Y."/>
            <person name="Chen G.-Z."/>
            <person name="Liu X.-D."/>
            <person name="Liao X.-Y."/>
            <person name="Jiang Y.-T."/>
            <person name="Yu X."/>
            <person name="Hao Y."/>
            <person name="Huang J."/>
            <person name="Zhao X.-W."/>
            <person name="Ke S."/>
            <person name="Chen Y.-Y."/>
            <person name="Wu W.-L."/>
            <person name="Hsu J.-L."/>
            <person name="Lin Y.-F."/>
            <person name="Huang M.-D."/>
            <person name="Li C.-Y."/>
            <person name="Huang L."/>
            <person name="Wang Z.-W."/>
            <person name="Zhao X."/>
            <person name="Zhong W.-Y."/>
            <person name="Peng D.-H."/>
            <person name="Ahmad S."/>
            <person name="Lan S."/>
            <person name="Zhang J.-S."/>
            <person name="Tsai W.-C."/>
            <person name="Van De Peer Y."/>
            <person name="Liu Z.-J."/>
        </authorList>
    </citation>
    <scope>NUCLEOTIDE SEQUENCE</scope>
    <source>
        <strain evidence="1">CP</strain>
        <tissue evidence="1">Leaves</tissue>
    </source>
</reference>
<dbReference type="AlphaFoldDB" id="A0AAV9CWH1"/>
<reference evidence="1" key="1">
    <citation type="journal article" date="2023" name="Nat. Commun.">
        <title>Diploid and tetraploid genomes of Acorus and the evolution of monocots.</title>
        <authorList>
            <person name="Ma L."/>
            <person name="Liu K.W."/>
            <person name="Li Z."/>
            <person name="Hsiao Y.Y."/>
            <person name="Qi Y."/>
            <person name="Fu T."/>
            <person name="Tang G.D."/>
            <person name="Zhang D."/>
            <person name="Sun W.H."/>
            <person name="Liu D.K."/>
            <person name="Li Y."/>
            <person name="Chen G.Z."/>
            <person name="Liu X.D."/>
            <person name="Liao X.Y."/>
            <person name="Jiang Y.T."/>
            <person name="Yu X."/>
            <person name="Hao Y."/>
            <person name="Huang J."/>
            <person name="Zhao X.W."/>
            <person name="Ke S."/>
            <person name="Chen Y.Y."/>
            <person name="Wu W.L."/>
            <person name="Hsu J.L."/>
            <person name="Lin Y.F."/>
            <person name="Huang M.D."/>
            <person name="Li C.Y."/>
            <person name="Huang L."/>
            <person name="Wang Z.W."/>
            <person name="Zhao X."/>
            <person name="Zhong W.Y."/>
            <person name="Peng D.H."/>
            <person name="Ahmad S."/>
            <person name="Lan S."/>
            <person name="Zhang J.S."/>
            <person name="Tsai W.C."/>
            <person name="Van de Peer Y."/>
            <person name="Liu Z.J."/>
        </authorList>
    </citation>
    <scope>NUCLEOTIDE SEQUENCE</scope>
    <source>
        <strain evidence="1">CP</strain>
    </source>
</reference>
<comment type="caution">
    <text evidence="1">The sequence shown here is derived from an EMBL/GenBank/DDBJ whole genome shotgun (WGS) entry which is preliminary data.</text>
</comment>
<evidence type="ECO:0000313" key="1">
    <source>
        <dbReference type="EMBL" id="KAK1292713.1"/>
    </source>
</evidence>
<protein>
    <submittedName>
        <fullName evidence="1">Uncharacterized protein</fullName>
    </submittedName>
</protein>
<accession>A0AAV9CWH1</accession>
<sequence>MALAMSGTSRAFVEHGGTAISGGLSDLGAKMSGSLHIQGRIHLEEARHTGGLQYGCPNQMDVEE</sequence>
<gene>
    <name evidence="1" type="ORF">QJS10_CPB17g01026</name>
</gene>
<dbReference type="Proteomes" id="UP001180020">
    <property type="component" value="Unassembled WGS sequence"/>
</dbReference>
<proteinExistence type="predicted"/>
<organism evidence="1 2">
    <name type="scientific">Acorus calamus</name>
    <name type="common">Sweet flag</name>
    <dbReference type="NCBI Taxonomy" id="4465"/>
    <lineage>
        <taxon>Eukaryota</taxon>
        <taxon>Viridiplantae</taxon>
        <taxon>Streptophyta</taxon>
        <taxon>Embryophyta</taxon>
        <taxon>Tracheophyta</taxon>
        <taxon>Spermatophyta</taxon>
        <taxon>Magnoliopsida</taxon>
        <taxon>Liliopsida</taxon>
        <taxon>Acoraceae</taxon>
        <taxon>Acorus</taxon>
    </lineage>
</organism>
<name>A0AAV9CWH1_ACOCL</name>
<dbReference type="EMBL" id="JAUJYO010000017">
    <property type="protein sequence ID" value="KAK1292713.1"/>
    <property type="molecule type" value="Genomic_DNA"/>
</dbReference>
<evidence type="ECO:0000313" key="2">
    <source>
        <dbReference type="Proteomes" id="UP001180020"/>
    </source>
</evidence>